<proteinExistence type="predicted"/>
<protein>
    <recommendedName>
        <fullName evidence="3">BTB domain-containing protein</fullName>
    </recommendedName>
</protein>
<organism evidence="1 2">
    <name type="scientific">Dendrothele bispora (strain CBS 962.96)</name>
    <dbReference type="NCBI Taxonomy" id="1314807"/>
    <lineage>
        <taxon>Eukaryota</taxon>
        <taxon>Fungi</taxon>
        <taxon>Dikarya</taxon>
        <taxon>Basidiomycota</taxon>
        <taxon>Agaricomycotina</taxon>
        <taxon>Agaricomycetes</taxon>
        <taxon>Agaricomycetidae</taxon>
        <taxon>Agaricales</taxon>
        <taxon>Agaricales incertae sedis</taxon>
        <taxon>Dendrothele</taxon>
    </lineage>
</organism>
<evidence type="ECO:0000313" key="1">
    <source>
        <dbReference type="EMBL" id="THU95046.1"/>
    </source>
</evidence>
<dbReference type="OrthoDB" id="3184970at2759"/>
<evidence type="ECO:0000313" key="2">
    <source>
        <dbReference type="Proteomes" id="UP000297245"/>
    </source>
</evidence>
<name>A0A4S8LZ92_DENBC</name>
<sequence length="279" mass="32727">MFRPIPSASVQKVSKFFQAESGGDVVFRSSDNVLFYVQQKYLELYSEGFPLTEQVTLSQEIVPLTEPSSVLELLFQFTYPHMPPDLDDLDFRSLMNLAEAAEKYFIHYCRKICVIHMKSFISQHRDEIFAFAAKYDHAKLFCHLAPTLVWKPLSEMVDLLPPSLYIPWSLYHDQWSSLMLRYLQNPGSCSSSSRYISSSVHGDRFVSIVHNEEWLRKLKALTVDAFEINPEKIHQWNECETCRDCRGWIEWKARFQNDVRKLKDLKAFIEEYKEKASRS</sequence>
<dbReference type="InterPro" id="IPR011333">
    <property type="entry name" value="SKP1/BTB/POZ_sf"/>
</dbReference>
<dbReference type="EMBL" id="ML179210">
    <property type="protein sequence ID" value="THU95046.1"/>
    <property type="molecule type" value="Genomic_DNA"/>
</dbReference>
<dbReference type="AlphaFoldDB" id="A0A4S8LZ92"/>
<dbReference type="SUPFAM" id="SSF54695">
    <property type="entry name" value="POZ domain"/>
    <property type="match status" value="1"/>
</dbReference>
<reference evidence="1 2" key="1">
    <citation type="journal article" date="2019" name="Nat. Ecol. Evol.">
        <title>Megaphylogeny resolves global patterns of mushroom evolution.</title>
        <authorList>
            <person name="Varga T."/>
            <person name="Krizsan K."/>
            <person name="Foldi C."/>
            <person name="Dima B."/>
            <person name="Sanchez-Garcia M."/>
            <person name="Sanchez-Ramirez S."/>
            <person name="Szollosi G.J."/>
            <person name="Szarkandi J.G."/>
            <person name="Papp V."/>
            <person name="Albert L."/>
            <person name="Andreopoulos W."/>
            <person name="Angelini C."/>
            <person name="Antonin V."/>
            <person name="Barry K.W."/>
            <person name="Bougher N.L."/>
            <person name="Buchanan P."/>
            <person name="Buyck B."/>
            <person name="Bense V."/>
            <person name="Catcheside P."/>
            <person name="Chovatia M."/>
            <person name="Cooper J."/>
            <person name="Damon W."/>
            <person name="Desjardin D."/>
            <person name="Finy P."/>
            <person name="Geml J."/>
            <person name="Haridas S."/>
            <person name="Hughes K."/>
            <person name="Justo A."/>
            <person name="Karasinski D."/>
            <person name="Kautmanova I."/>
            <person name="Kiss B."/>
            <person name="Kocsube S."/>
            <person name="Kotiranta H."/>
            <person name="LaButti K.M."/>
            <person name="Lechner B.E."/>
            <person name="Liimatainen K."/>
            <person name="Lipzen A."/>
            <person name="Lukacs Z."/>
            <person name="Mihaltcheva S."/>
            <person name="Morgado L.N."/>
            <person name="Niskanen T."/>
            <person name="Noordeloos M.E."/>
            <person name="Ohm R.A."/>
            <person name="Ortiz-Santana B."/>
            <person name="Ovrebo C."/>
            <person name="Racz N."/>
            <person name="Riley R."/>
            <person name="Savchenko A."/>
            <person name="Shiryaev A."/>
            <person name="Soop K."/>
            <person name="Spirin V."/>
            <person name="Szebenyi C."/>
            <person name="Tomsovsky M."/>
            <person name="Tulloss R.E."/>
            <person name="Uehling J."/>
            <person name="Grigoriev I.V."/>
            <person name="Vagvolgyi C."/>
            <person name="Papp T."/>
            <person name="Martin F.M."/>
            <person name="Miettinen O."/>
            <person name="Hibbett D.S."/>
            <person name="Nagy L.G."/>
        </authorList>
    </citation>
    <scope>NUCLEOTIDE SEQUENCE [LARGE SCALE GENOMIC DNA]</scope>
    <source>
        <strain evidence="1 2">CBS 962.96</strain>
    </source>
</reference>
<gene>
    <name evidence="1" type="ORF">K435DRAFT_142407</name>
</gene>
<accession>A0A4S8LZ92</accession>
<keyword evidence="2" id="KW-1185">Reference proteome</keyword>
<dbReference type="Gene3D" id="3.30.710.10">
    <property type="entry name" value="Potassium Channel Kv1.1, Chain A"/>
    <property type="match status" value="1"/>
</dbReference>
<evidence type="ECO:0008006" key="3">
    <source>
        <dbReference type="Google" id="ProtNLM"/>
    </source>
</evidence>
<dbReference type="Proteomes" id="UP000297245">
    <property type="component" value="Unassembled WGS sequence"/>
</dbReference>